<evidence type="ECO:0000313" key="2">
    <source>
        <dbReference type="EMBL" id="RXK40496.1"/>
    </source>
</evidence>
<name>A0A4Q1BRA1_TREME</name>
<dbReference type="VEuPathDB" id="FungiDB:TREMEDRAFT_72640"/>
<evidence type="ECO:0000256" key="1">
    <source>
        <dbReference type="SAM" id="MobiDB-lite"/>
    </source>
</evidence>
<reference evidence="2 3" key="1">
    <citation type="submission" date="2016-06" db="EMBL/GenBank/DDBJ databases">
        <title>Evolution of pathogenesis and genome organization in the Tremellales.</title>
        <authorList>
            <person name="Cuomo C."/>
            <person name="Litvintseva A."/>
            <person name="Heitman J."/>
            <person name="Chen Y."/>
            <person name="Sun S."/>
            <person name="Springer D."/>
            <person name="Dromer F."/>
            <person name="Young S."/>
            <person name="Zeng Q."/>
            <person name="Chapman S."/>
            <person name="Gujja S."/>
            <person name="Saif S."/>
            <person name="Birren B."/>
        </authorList>
    </citation>
    <scope>NUCLEOTIDE SEQUENCE [LARGE SCALE GENOMIC DNA]</scope>
    <source>
        <strain evidence="2 3">ATCC 28783</strain>
    </source>
</reference>
<keyword evidence="3" id="KW-1185">Reference proteome</keyword>
<sequence length="107" mass="11454">MSSRRDDGSQMLLDPPSNSSTPSAVVSEPISMDEVDSPPVCQQGAARREATEQPDIPMSDDIASTSMIQPYMISAASTTRLGKRPLDGDQDVSEAKRSRIDTPMAGQ</sequence>
<feature type="region of interest" description="Disordered" evidence="1">
    <location>
        <begin position="1"/>
        <end position="107"/>
    </location>
</feature>
<organism evidence="2 3">
    <name type="scientific">Tremella mesenterica</name>
    <name type="common">Jelly fungus</name>
    <dbReference type="NCBI Taxonomy" id="5217"/>
    <lineage>
        <taxon>Eukaryota</taxon>
        <taxon>Fungi</taxon>
        <taxon>Dikarya</taxon>
        <taxon>Basidiomycota</taxon>
        <taxon>Agaricomycotina</taxon>
        <taxon>Tremellomycetes</taxon>
        <taxon>Tremellales</taxon>
        <taxon>Tremellaceae</taxon>
        <taxon>Tremella</taxon>
    </lineage>
</organism>
<comment type="caution">
    <text evidence="2">The sequence shown here is derived from an EMBL/GenBank/DDBJ whole genome shotgun (WGS) entry which is preliminary data.</text>
</comment>
<dbReference type="Proteomes" id="UP000289152">
    <property type="component" value="Unassembled WGS sequence"/>
</dbReference>
<dbReference type="AlphaFoldDB" id="A0A4Q1BRA1"/>
<protein>
    <submittedName>
        <fullName evidence="2">Uncharacterized protein</fullName>
    </submittedName>
</protein>
<gene>
    <name evidence="2" type="ORF">M231_02148</name>
</gene>
<dbReference type="InParanoid" id="A0A4Q1BRA1"/>
<evidence type="ECO:0000313" key="3">
    <source>
        <dbReference type="Proteomes" id="UP000289152"/>
    </source>
</evidence>
<proteinExistence type="predicted"/>
<accession>A0A4Q1BRA1</accession>
<dbReference type="EMBL" id="SDIL01000017">
    <property type="protein sequence ID" value="RXK40496.1"/>
    <property type="molecule type" value="Genomic_DNA"/>
</dbReference>